<sequence>MLIRHYLLMICMACHCALALAGESPYFAAAARQTSDGLQPANVAVVINDDDAHSVEVGEYYRNARNIPAKNVVHVRIPESRHNIPVAEFNRLKRQIEMHLDKDIQAIVMVWTAPYAVECNSITSAMTLGFDAAQCRKTCAPGKPSPYFNSSSAHPYTDFGIRISMLLPTDSVIQAKSLIDRGKLSGFSVPAASAYFLVTSDASRDSRASFFPKSAHLPQFKLDIKTIKANSIEGVNDIMFYLTGLSSVPGLDTLHFLPGALADHLTSSGGDLLGTGQMSSLRWLEAGATASYGTVSEPCNYPQKFPNAMVLLEHYLSGESAIEAYWKSVAWPSQGVFIGEPLASPYRHSQWAPASGMRSLPK</sequence>
<dbReference type="InterPro" id="IPR022265">
    <property type="entry name" value="CHP03790"/>
</dbReference>
<accession>A0A1J5SB20</accession>
<name>A0A1J5SB20_9ZZZZ</name>
<evidence type="ECO:0000313" key="1">
    <source>
        <dbReference type="EMBL" id="OIR01240.1"/>
    </source>
</evidence>
<comment type="caution">
    <text evidence="1">The sequence shown here is derived from an EMBL/GenBank/DDBJ whole genome shotgun (WGS) entry which is preliminary data.</text>
</comment>
<evidence type="ECO:0008006" key="2">
    <source>
        <dbReference type="Google" id="ProtNLM"/>
    </source>
</evidence>
<proteinExistence type="predicted"/>
<dbReference type="EMBL" id="MLJW01000086">
    <property type="protein sequence ID" value="OIR01240.1"/>
    <property type="molecule type" value="Genomic_DNA"/>
</dbReference>
<protein>
    <recommendedName>
        <fullName evidence="2">TIGR03790 family protein</fullName>
    </recommendedName>
</protein>
<organism evidence="1">
    <name type="scientific">mine drainage metagenome</name>
    <dbReference type="NCBI Taxonomy" id="410659"/>
    <lineage>
        <taxon>unclassified sequences</taxon>
        <taxon>metagenomes</taxon>
        <taxon>ecological metagenomes</taxon>
    </lineage>
</organism>
<gene>
    <name evidence="1" type="ORF">GALL_167120</name>
</gene>
<reference evidence="1" key="1">
    <citation type="submission" date="2016-10" db="EMBL/GenBank/DDBJ databases">
        <title>Sequence of Gallionella enrichment culture.</title>
        <authorList>
            <person name="Poehlein A."/>
            <person name="Muehling M."/>
            <person name="Daniel R."/>
        </authorList>
    </citation>
    <scope>NUCLEOTIDE SEQUENCE</scope>
</reference>
<dbReference type="NCBIfam" id="TIGR03790">
    <property type="entry name" value="TIGR03790 family protein"/>
    <property type="match status" value="1"/>
</dbReference>
<dbReference type="AlphaFoldDB" id="A0A1J5SB20"/>